<protein>
    <recommendedName>
        <fullName evidence="4">Protein kinase domain-containing protein</fullName>
    </recommendedName>
</protein>
<dbReference type="GO" id="GO:0005634">
    <property type="term" value="C:nucleus"/>
    <property type="evidence" value="ECO:0007669"/>
    <property type="project" value="TreeGrafter"/>
</dbReference>
<evidence type="ECO:0000313" key="5">
    <source>
        <dbReference type="EMBL" id="KAF4633708.1"/>
    </source>
</evidence>
<dbReference type="InterPro" id="IPR013126">
    <property type="entry name" value="Hsp_70_fam"/>
</dbReference>
<dbReference type="Proteomes" id="UP000566819">
    <property type="component" value="Unassembled WGS sequence"/>
</dbReference>
<dbReference type="GO" id="GO:0044773">
    <property type="term" value="P:mitotic DNA damage checkpoint signaling"/>
    <property type="evidence" value="ECO:0007669"/>
    <property type="project" value="TreeGrafter"/>
</dbReference>
<feature type="compositionally biased region" description="Basic and acidic residues" evidence="3">
    <location>
        <begin position="90"/>
        <end position="105"/>
    </location>
</feature>
<feature type="region of interest" description="Disordered" evidence="3">
    <location>
        <begin position="50"/>
        <end position="74"/>
    </location>
</feature>
<dbReference type="PROSITE" id="PS50011">
    <property type="entry name" value="PROTEIN_KINASE_DOM"/>
    <property type="match status" value="1"/>
</dbReference>
<dbReference type="SMART" id="SM00220">
    <property type="entry name" value="S_TKc"/>
    <property type="match status" value="1"/>
</dbReference>
<dbReference type="AlphaFoldDB" id="A0A8H4RQY7"/>
<dbReference type="InterPro" id="IPR008271">
    <property type="entry name" value="Ser/Thr_kinase_AS"/>
</dbReference>
<sequence>MQAAILSGYPGAGVGRLGEVMLLDVAPLSIGIETPGGVMTTLIRRNTSALAKRHTQQIRNESESQSTAGSDPDQIKVEYAQQWRETMQLDDERRQQQEVLQRQREAFQQSQRDINLYSDHPPHPQVESTLEIAPGPRESEGPAFTRSKDPPRQSDPPVTALYQAQKNDSADNVGRINFSAEELAKTFKNLDLPASSTPDSNKQSYLSLKEPLSTAKNTETTGMVNSETAIDISEFSEGGLAAFFPSHTPNGELRASYTDAELLQISTCLRQLTSLDSLIEIGVTDIWFPFNSASLPDILAPSTRANFLKCQNMVLSKSLMFEKNSERTHGHFARDGPLPFQVVGRLGFGAGGYVDKVISNVSHRQYARKQLRKPRGVGKQDIKSFLIELQILKRINHHHCVELVQSYTDSKYFAIIMSPVADCNLFEYYTQASTSPDKLSLLRSFFGCLAHGLRYLHDVKVRHRDIKPQNILVQADRVLLTDFGIALDWEHLSRATTTADSGKTWPYAAPEVAFSQKRNSASDIWSLGCVFLEMVSVLKGETVEGMRTFFRGKNESYRIYENLNAVPEWLDKFKLRGEGKNDVPVEWVRQMLQEEQESRPTAAKVANDIVFACVEQHVLFCGPCCREDIHSSGADDGFDEDEDELWKLEEGT</sequence>
<gene>
    <name evidence="5" type="ORF">G7Y89_g4403</name>
</gene>
<dbReference type="PANTHER" id="PTHR44167">
    <property type="entry name" value="OVARIAN-SPECIFIC SERINE/THREONINE-PROTEIN KINASE LOK-RELATED"/>
    <property type="match status" value="1"/>
</dbReference>
<dbReference type="InterPro" id="IPR011009">
    <property type="entry name" value="Kinase-like_dom_sf"/>
</dbReference>
<keyword evidence="2" id="KW-0067">ATP-binding</keyword>
<proteinExistence type="predicted"/>
<dbReference type="Gene3D" id="2.60.34.10">
    <property type="entry name" value="Substrate Binding Domain Of DNAk, Chain A, domain 1"/>
    <property type="match status" value="1"/>
</dbReference>
<feature type="domain" description="Protein kinase" evidence="4">
    <location>
        <begin position="340"/>
        <end position="620"/>
    </location>
</feature>
<organism evidence="5 6">
    <name type="scientific">Cudoniella acicularis</name>
    <dbReference type="NCBI Taxonomy" id="354080"/>
    <lineage>
        <taxon>Eukaryota</taxon>
        <taxon>Fungi</taxon>
        <taxon>Dikarya</taxon>
        <taxon>Ascomycota</taxon>
        <taxon>Pezizomycotina</taxon>
        <taxon>Leotiomycetes</taxon>
        <taxon>Helotiales</taxon>
        <taxon>Tricladiaceae</taxon>
        <taxon>Cudoniella</taxon>
    </lineage>
</organism>
<dbReference type="Gene3D" id="1.10.510.10">
    <property type="entry name" value="Transferase(Phosphotransferase) domain 1"/>
    <property type="match status" value="1"/>
</dbReference>
<keyword evidence="1" id="KW-0547">Nucleotide-binding</keyword>
<dbReference type="GO" id="GO:0005737">
    <property type="term" value="C:cytoplasm"/>
    <property type="evidence" value="ECO:0007669"/>
    <property type="project" value="TreeGrafter"/>
</dbReference>
<dbReference type="CDD" id="cd00180">
    <property type="entry name" value="PKc"/>
    <property type="match status" value="1"/>
</dbReference>
<evidence type="ECO:0000256" key="2">
    <source>
        <dbReference type="ARBA" id="ARBA00022840"/>
    </source>
</evidence>
<reference evidence="5 6" key="1">
    <citation type="submission" date="2020-03" db="EMBL/GenBank/DDBJ databases">
        <title>Draft Genome Sequence of Cudoniella acicularis.</title>
        <authorList>
            <person name="Buettner E."/>
            <person name="Kellner H."/>
        </authorList>
    </citation>
    <scope>NUCLEOTIDE SEQUENCE [LARGE SCALE GENOMIC DNA]</scope>
    <source>
        <strain evidence="5 6">DSM 108380</strain>
    </source>
</reference>
<dbReference type="InterPro" id="IPR000719">
    <property type="entry name" value="Prot_kinase_dom"/>
</dbReference>
<dbReference type="SUPFAM" id="SSF56112">
    <property type="entry name" value="Protein kinase-like (PK-like)"/>
    <property type="match status" value="1"/>
</dbReference>
<feature type="region of interest" description="Disordered" evidence="3">
    <location>
        <begin position="88"/>
        <end position="158"/>
    </location>
</feature>
<evidence type="ECO:0000256" key="3">
    <source>
        <dbReference type="SAM" id="MobiDB-lite"/>
    </source>
</evidence>
<evidence type="ECO:0000313" key="6">
    <source>
        <dbReference type="Proteomes" id="UP000566819"/>
    </source>
</evidence>
<dbReference type="GO" id="GO:0140662">
    <property type="term" value="F:ATP-dependent protein folding chaperone"/>
    <property type="evidence" value="ECO:0007669"/>
    <property type="project" value="InterPro"/>
</dbReference>
<dbReference type="PANTHER" id="PTHR44167:SF24">
    <property type="entry name" value="SERINE_THREONINE-PROTEIN KINASE CHK2"/>
    <property type="match status" value="1"/>
</dbReference>
<keyword evidence="6" id="KW-1185">Reference proteome</keyword>
<comment type="caution">
    <text evidence="5">The sequence shown here is derived from an EMBL/GenBank/DDBJ whole genome shotgun (WGS) entry which is preliminary data.</text>
</comment>
<name>A0A8H4RQY7_9HELO</name>
<dbReference type="Pfam" id="PF00069">
    <property type="entry name" value="Pkinase"/>
    <property type="match status" value="1"/>
</dbReference>
<dbReference type="PROSITE" id="PS00108">
    <property type="entry name" value="PROTEIN_KINASE_ST"/>
    <property type="match status" value="1"/>
</dbReference>
<evidence type="ECO:0000259" key="4">
    <source>
        <dbReference type="PROSITE" id="PS50011"/>
    </source>
</evidence>
<evidence type="ECO:0000256" key="1">
    <source>
        <dbReference type="ARBA" id="ARBA00022741"/>
    </source>
</evidence>
<feature type="region of interest" description="Disordered" evidence="3">
    <location>
        <begin position="632"/>
        <end position="652"/>
    </location>
</feature>
<dbReference type="SUPFAM" id="SSF100920">
    <property type="entry name" value="Heat shock protein 70kD (HSP70), peptide-binding domain"/>
    <property type="match status" value="1"/>
</dbReference>
<dbReference type="OrthoDB" id="4062651at2759"/>
<dbReference type="GO" id="GO:0005524">
    <property type="term" value="F:ATP binding"/>
    <property type="evidence" value="ECO:0007669"/>
    <property type="project" value="UniProtKB-KW"/>
</dbReference>
<dbReference type="Pfam" id="PF00012">
    <property type="entry name" value="HSP70"/>
    <property type="match status" value="1"/>
</dbReference>
<dbReference type="EMBL" id="JAAMPI010000239">
    <property type="protein sequence ID" value="KAF4633708.1"/>
    <property type="molecule type" value="Genomic_DNA"/>
</dbReference>
<feature type="compositionally biased region" description="Polar residues" evidence="3">
    <location>
        <begin position="57"/>
        <end position="69"/>
    </location>
</feature>
<dbReference type="GO" id="GO:0004674">
    <property type="term" value="F:protein serine/threonine kinase activity"/>
    <property type="evidence" value="ECO:0007669"/>
    <property type="project" value="TreeGrafter"/>
</dbReference>
<dbReference type="InterPro" id="IPR029047">
    <property type="entry name" value="HSP70_peptide-bd_sf"/>
</dbReference>
<accession>A0A8H4RQY7</accession>